<accession>A0A0L0V5W9</accession>
<dbReference type="GO" id="GO:0005634">
    <property type="term" value="C:nucleus"/>
    <property type="evidence" value="ECO:0007669"/>
    <property type="project" value="TreeGrafter"/>
</dbReference>
<evidence type="ECO:0000256" key="1">
    <source>
        <dbReference type="SAM" id="MobiDB-lite"/>
    </source>
</evidence>
<sequence length="886" mass="98559">MAFGYPRRVPETRGRVPFIPARDPQSGPGVVAGPRNFPKKLQDPGTAWRYPSPSPIFLGGGGRPRVKDIQLARQPYPINSHPQPSTMPPTRKRKKPNSPHPSTPSSSQVQSQSRNRTSTQDNQTETNQQPHRCTSTQEHQTEAEENAPPNSSSGTNNTPSPTDQEELLRAQRTAATTISSSYKSYLTPELSTQLDKHKRRMIAYPCKMCGFKVSRTTYDSSCGNLNKHIANCLRKRTESGKNQTLAGVGIKGTGDVNPKEVPQLCAMWCAEAARPFSALVEDSHQAILHPTVVKNIPSRRTVSKDVHQLYSAIQQSYKDVLAEHSGALYLGVDAWQSPDGFDILGIVIYRLVDNSPAEVVGAVVEKFGVQQKICGIVSDNASNNKVMVRELKKQKWAHFKGEPQWIRCFAHVLNLIVQGILRPFGTQKRTKAPNNQSQIHSNESDDSESAGDSPAEDVITSNNESDDSSHEGDNSSEDESLDQDNREDSESLNLDDIEQASEEEEGDRYTTQCCKESLAKFCAIAKKLKYSPNSKSEFIKICREKGTLTPHNVERDVCTRWNSTHTQVNSIVRCEAAILVWQRHKRHGIDRKYYLDDSDFALARDLADILNIFYEITLQLSVSGSARLANVVVFIDQITEHLSTAISGLKYPPALKNACRIGLKITNKYYSLTDCSPLYRIAIVLHPSFRDEYFKLAQWEPEWIAEAIRLAREMWVTFYKPQPSAPITSSSATTSSKPKTSMLAGLGSAAAARGGHCSSDPLEVWLAGGLILDDNEPINPLKWWIQQKRAGNTHRGLVNMALDVLSCPATSVDVERAFSFGRDYVSTKRHWLSARSLSRGMTVAFYSKNGLIKEGVLAKWKDGIQAEKKVMAKGKQNPRVINLDDD</sequence>
<comment type="caution">
    <text evidence="3">The sequence shown here is derived from an EMBL/GenBank/DDBJ whole genome shotgun (WGS) entry which is preliminary data.</text>
</comment>
<feature type="compositionally biased region" description="Low complexity" evidence="1">
    <location>
        <begin position="103"/>
        <end position="120"/>
    </location>
</feature>
<keyword evidence="4" id="KW-1185">Reference proteome</keyword>
<feature type="compositionally biased region" description="Low complexity" evidence="1">
    <location>
        <begin position="146"/>
        <end position="162"/>
    </location>
</feature>
<dbReference type="InterPro" id="IPR012337">
    <property type="entry name" value="RNaseH-like_sf"/>
</dbReference>
<dbReference type="PANTHER" id="PTHR46169">
    <property type="entry name" value="DNA REPLICATION-RELATED ELEMENT FACTOR, ISOFORM A"/>
    <property type="match status" value="1"/>
</dbReference>
<dbReference type="Pfam" id="PF05699">
    <property type="entry name" value="Dimer_Tnp_hAT"/>
    <property type="match status" value="1"/>
</dbReference>
<organism evidence="3 4">
    <name type="scientific">Puccinia striiformis f. sp. tritici PST-78</name>
    <dbReference type="NCBI Taxonomy" id="1165861"/>
    <lineage>
        <taxon>Eukaryota</taxon>
        <taxon>Fungi</taxon>
        <taxon>Dikarya</taxon>
        <taxon>Basidiomycota</taxon>
        <taxon>Pucciniomycotina</taxon>
        <taxon>Pucciniomycetes</taxon>
        <taxon>Pucciniales</taxon>
        <taxon>Pucciniaceae</taxon>
        <taxon>Puccinia</taxon>
    </lineage>
</organism>
<dbReference type="AlphaFoldDB" id="A0A0L0V5W9"/>
<dbReference type="Proteomes" id="UP000054564">
    <property type="component" value="Unassembled WGS sequence"/>
</dbReference>
<evidence type="ECO:0000313" key="4">
    <source>
        <dbReference type="Proteomes" id="UP000054564"/>
    </source>
</evidence>
<feature type="compositionally biased region" description="Polar residues" evidence="1">
    <location>
        <begin position="121"/>
        <end position="138"/>
    </location>
</feature>
<dbReference type="InterPro" id="IPR052717">
    <property type="entry name" value="Vacuolar_transposase_reg"/>
</dbReference>
<protein>
    <recommendedName>
        <fullName evidence="2">HAT C-terminal dimerisation domain-containing protein</fullName>
    </recommendedName>
</protein>
<feature type="compositionally biased region" description="Acidic residues" evidence="1">
    <location>
        <begin position="493"/>
        <end position="506"/>
    </location>
</feature>
<feature type="region of interest" description="Disordered" evidence="1">
    <location>
        <begin position="427"/>
        <end position="509"/>
    </location>
</feature>
<dbReference type="EMBL" id="AJIL01000111">
    <property type="protein sequence ID" value="KNE94672.1"/>
    <property type="molecule type" value="Genomic_DNA"/>
</dbReference>
<reference evidence="4" key="1">
    <citation type="submission" date="2014-03" db="EMBL/GenBank/DDBJ databases">
        <title>The Genome Sequence of Puccinia striiformis f. sp. tritici PST-78.</title>
        <authorList>
            <consortium name="The Broad Institute Genome Sequencing Platform"/>
            <person name="Cuomo C."/>
            <person name="Hulbert S."/>
            <person name="Chen X."/>
            <person name="Walker B."/>
            <person name="Young S.K."/>
            <person name="Zeng Q."/>
            <person name="Gargeya S."/>
            <person name="Fitzgerald M."/>
            <person name="Haas B."/>
            <person name="Abouelleil A."/>
            <person name="Alvarado L."/>
            <person name="Arachchi H.M."/>
            <person name="Berlin A.M."/>
            <person name="Chapman S.B."/>
            <person name="Goldberg J."/>
            <person name="Griggs A."/>
            <person name="Gujja S."/>
            <person name="Hansen M."/>
            <person name="Howarth C."/>
            <person name="Imamovic A."/>
            <person name="Larimer J."/>
            <person name="McCowan C."/>
            <person name="Montmayeur A."/>
            <person name="Murphy C."/>
            <person name="Neiman D."/>
            <person name="Pearson M."/>
            <person name="Priest M."/>
            <person name="Roberts A."/>
            <person name="Saif S."/>
            <person name="Shea T."/>
            <person name="Sisk P."/>
            <person name="Sykes S."/>
            <person name="Wortman J."/>
            <person name="Nusbaum C."/>
            <person name="Birren B."/>
        </authorList>
    </citation>
    <scope>NUCLEOTIDE SEQUENCE [LARGE SCALE GENOMIC DNA]</scope>
    <source>
        <strain evidence="4">race PST-78</strain>
    </source>
</reference>
<feature type="domain" description="HAT C-terminal dimerisation" evidence="2">
    <location>
        <begin position="765"/>
        <end position="829"/>
    </location>
</feature>
<name>A0A0L0V5W9_9BASI</name>
<dbReference type="SUPFAM" id="SSF53098">
    <property type="entry name" value="Ribonuclease H-like"/>
    <property type="match status" value="1"/>
</dbReference>
<gene>
    <name evidence="3" type="ORF">PSTG_11946</name>
</gene>
<feature type="compositionally biased region" description="Polar residues" evidence="1">
    <location>
        <begin position="432"/>
        <end position="441"/>
    </location>
</feature>
<evidence type="ECO:0000259" key="2">
    <source>
        <dbReference type="Pfam" id="PF05699"/>
    </source>
</evidence>
<dbReference type="GO" id="GO:0046983">
    <property type="term" value="F:protein dimerization activity"/>
    <property type="evidence" value="ECO:0007669"/>
    <property type="project" value="InterPro"/>
</dbReference>
<evidence type="ECO:0000313" key="3">
    <source>
        <dbReference type="EMBL" id="KNE94672.1"/>
    </source>
</evidence>
<dbReference type="InterPro" id="IPR008906">
    <property type="entry name" value="HATC_C_dom"/>
</dbReference>
<dbReference type="PANTHER" id="PTHR46169:SF15">
    <property type="entry name" value="INNER CENTROMERE PROTEIN A-LIKE ISOFORM X1-RELATED"/>
    <property type="match status" value="1"/>
</dbReference>
<dbReference type="GO" id="GO:0006357">
    <property type="term" value="P:regulation of transcription by RNA polymerase II"/>
    <property type="evidence" value="ECO:0007669"/>
    <property type="project" value="TreeGrafter"/>
</dbReference>
<feature type="region of interest" description="Disordered" evidence="1">
    <location>
        <begin position="1"/>
        <end position="167"/>
    </location>
</feature>
<proteinExistence type="predicted"/>